<name>A0AB37UAJ4_9CYAN</name>
<sequence>MGVQKYVGRLNELRRTCRRHSAFWVGLYGQLWVGAMESWTDLASALMQTKPNKLLYFQKGLRAMVLIQSAL</sequence>
<gene>
    <name evidence="1" type="ORF">DSM107010_61570</name>
</gene>
<keyword evidence="2" id="KW-1185">Reference proteome</keyword>
<dbReference type="Proteomes" id="UP000282574">
    <property type="component" value="Unassembled WGS sequence"/>
</dbReference>
<evidence type="ECO:0008006" key="3">
    <source>
        <dbReference type="Google" id="ProtNLM"/>
    </source>
</evidence>
<organism evidence="1 2">
    <name type="scientific">Chroococcidiopsis cubana SAG 39.79</name>
    <dbReference type="NCBI Taxonomy" id="388085"/>
    <lineage>
        <taxon>Bacteria</taxon>
        <taxon>Bacillati</taxon>
        <taxon>Cyanobacteriota</taxon>
        <taxon>Cyanophyceae</taxon>
        <taxon>Chroococcidiopsidales</taxon>
        <taxon>Chroococcidiopsidaceae</taxon>
        <taxon>Chroococcidiopsis</taxon>
    </lineage>
</organism>
<evidence type="ECO:0000313" key="1">
    <source>
        <dbReference type="EMBL" id="RUT02973.1"/>
    </source>
</evidence>
<protein>
    <recommendedName>
        <fullName evidence="3">Transposase IS701-like DDE domain-containing protein</fullName>
    </recommendedName>
</protein>
<evidence type="ECO:0000313" key="2">
    <source>
        <dbReference type="Proteomes" id="UP000282574"/>
    </source>
</evidence>
<comment type="caution">
    <text evidence="1">The sequence shown here is derived from an EMBL/GenBank/DDBJ whole genome shotgun (WGS) entry which is preliminary data.</text>
</comment>
<dbReference type="RefSeq" id="WP_219888786.1">
    <property type="nucleotide sequence ID" value="NZ_JAVKZF010000001.1"/>
</dbReference>
<reference evidence="1 2" key="1">
    <citation type="journal article" date="2019" name="Genome Biol. Evol.">
        <title>Day and night: Metabolic profiles and evolutionary relationships of six axenic non-marine cyanobacteria.</title>
        <authorList>
            <person name="Will S.E."/>
            <person name="Henke P."/>
            <person name="Boedeker C."/>
            <person name="Huang S."/>
            <person name="Brinkmann H."/>
            <person name="Rohde M."/>
            <person name="Jarek M."/>
            <person name="Friedl T."/>
            <person name="Seufert S."/>
            <person name="Schumacher M."/>
            <person name="Overmann J."/>
            <person name="Neumann-Schaal M."/>
            <person name="Petersen J."/>
        </authorList>
    </citation>
    <scope>NUCLEOTIDE SEQUENCE [LARGE SCALE GENOMIC DNA]</scope>
    <source>
        <strain evidence="1 2">SAG 39.79</strain>
    </source>
</reference>
<dbReference type="EMBL" id="RSCK01000103">
    <property type="protein sequence ID" value="RUT02973.1"/>
    <property type="molecule type" value="Genomic_DNA"/>
</dbReference>
<accession>A0AB37UAJ4</accession>
<proteinExistence type="predicted"/>
<dbReference type="AlphaFoldDB" id="A0AB37UAJ4"/>